<keyword evidence="11" id="KW-1185">Reference proteome</keyword>
<evidence type="ECO:0000256" key="4">
    <source>
        <dbReference type="ARBA" id="ARBA00022605"/>
    </source>
</evidence>
<organism evidence="10 11">
    <name type="scientific">Fundicoccus ignavus</name>
    <dbReference type="NCBI Taxonomy" id="2664442"/>
    <lineage>
        <taxon>Bacteria</taxon>
        <taxon>Bacillati</taxon>
        <taxon>Bacillota</taxon>
        <taxon>Bacilli</taxon>
        <taxon>Lactobacillales</taxon>
        <taxon>Aerococcaceae</taxon>
        <taxon>Fundicoccus</taxon>
    </lineage>
</organism>
<dbReference type="Proteomes" id="UP000430975">
    <property type="component" value="Unassembled WGS sequence"/>
</dbReference>
<comment type="similarity">
    <text evidence="2 8">Belongs to the PHP hydrolase family. HisK subfamily.</text>
</comment>
<evidence type="ECO:0000256" key="6">
    <source>
        <dbReference type="ARBA" id="ARBA00023102"/>
    </source>
</evidence>
<evidence type="ECO:0000313" key="10">
    <source>
        <dbReference type="EMBL" id="MRI85971.1"/>
    </source>
</evidence>
<keyword evidence="6 8" id="KW-0368">Histidine biosynthesis</keyword>
<feature type="domain" description="PHP" evidence="9">
    <location>
        <begin position="5"/>
        <end position="188"/>
    </location>
</feature>
<reference evidence="10 11" key="1">
    <citation type="submission" date="2019-11" db="EMBL/GenBank/DDBJ databases">
        <title>Characterisation of Fundicoccus ignavus gen. nov. sp. nov., a novel genus of the family Aerococcaceae isolated from bulk tank milk.</title>
        <authorList>
            <person name="Siebert A."/>
            <person name="Huptas C."/>
            <person name="Wenning M."/>
            <person name="Scherer S."/>
            <person name="Doll E.V."/>
        </authorList>
    </citation>
    <scope>NUCLEOTIDE SEQUENCE [LARGE SCALE GENOMIC DNA]</scope>
    <source>
        <strain evidence="10 11">WS4759</strain>
    </source>
</reference>
<sequence length="261" mass="30445">MRYYDQHLHTYFSPDSSETFENYLDQSDLPVVTTEHLDFFSPAQAMPNVIPDYTGYVQKLDQLNAQYDNRLLKGIEVGFTYADRHRIEDFLADKTYDIQLLSIHHNGRHGFMTLNHDTKSLNTHLDEYFDLMLEAVNHAPYANVLAHFDFGLRGYDNVQLTDLERKEGTLTQIFNKMIEQDQALELNTRSMYRYNNAHLYDYAIALYTQLGGKLFTVSSDAHVAADYQLHFTDAYAMLRRHNVQHLATYQNQTIQLVDLPN</sequence>
<comment type="caution">
    <text evidence="10">The sequence shown here is derived from an EMBL/GenBank/DDBJ whole genome shotgun (WGS) entry which is preliminary data.</text>
</comment>
<dbReference type="GO" id="GO:0005737">
    <property type="term" value="C:cytoplasm"/>
    <property type="evidence" value="ECO:0007669"/>
    <property type="project" value="TreeGrafter"/>
</dbReference>
<evidence type="ECO:0000256" key="1">
    <source>
        <dbReference type="ARBA" id="ARBA00004970"/>
    </source>
</evidence>
<dbReference type="PANTHER" id="PTHR21039:SF0">
    <property type="entry name" value="HISTIDINOL-PHOSPHATASE"/>
    <property type="match status" value="1"/>
</dbReference>
<evidence type="ECO:0000256" key="8">
    <source>
        <dbReference type="RuleBase" id="RU366003"/>
    </source>
</evidence>
<comment type="pathway">
    <text evidence="1 8">Amino-acid biosynthesis; L-histidine biosynthesis; L-histidine from 5-phospho-alpha-D-ribose 1-diphosphate: step 8/9.</text>
</comment>
<evidence type="ECO:0000259" key="9">
    <source>
        <dbReference type="Pfam" id="PF02811"/>
    </source>
</evidence>
<dbReference type="PANTHER" id="PTHR21039">
    <property type="entry name" value="HISTIDINOL PHOSPHATASE-RELATED"/>
    <property type="match status" value="1"/>
</dbReference>
<dbReference type="SUPFAM" id="SSF89550">
    <property type="entry name" value="PHP domain-like"/>
    <property type="match status" value="1"/>
</dbReference>
<keyword evidence="5 8" id="KW-0378">Hydrolase</keyword>
<gene>
    <name evidence="10" type="ORF">GIY09_08845</name>
</gene>
<dbReference type="AlphaFoldDB" id="A0A6I2GKC4"/>
<name>A0A6I2GKC4_9LACT</name>
<dbReference type="InterPro" id="IPR010140">
    <property type="entry name" value="Histidinol_P_phosphatase_HisJ"/>
</dbReference>
<evidence type="ECO:0000256" key="3">
    <source>
        <dbReference type="ARBA" id="ARBA00013085"/>
    </source>
</evidence>
<evidence type="ECO:0000256" key="2">
    <source>
        <dbReference type="ARBA" id="ARBA00009152"/>
    </source>
</evidence>
<dbReference type="RefSeq" id="WP_153863805.1">
    <property type="nucleotide sequence ID" value="NZ_WJQS01000008.1"/>
</dbReference>
<comment type="catalytic activity">
    <reaction evidence="7 8">
        <text>L-histidinol phosphate + H2O = L-histidinol + phosphate</text>
        <dbReference type="Rhea" id="RHEA:14465"/>
        <dbReference type="ChEBI" id="CHEBI:15377"/>
        <dbReference type="ChEBI" id="CHEBI:43474"/>
        <dbReference type="ChEBI" id="CHEBI:57699"/>
        <dbReference type="ChEBI" id="CHEBI:57980"/>
        <dbReference type="EC" id="3.1.3.15"/>
    </reaction>
</comment>
<evidence type="ECO:0000256" key="7">
    <source>
        <dbReference type="ARBA" id="ARBA00049158"/>
    </source>
</evidence>
<proteinExistence type="inferred from homology"/>
<dbReference type="InterPro" id="IPR004013">
    <property type="entry name" value="PHP_dom"/>
</dbReference>
<dbReference type="Pfam" id="PF02811">
    <property type="entry name" value="PHP"/>
    <property type="match status" value="1"/>
</dbReference>
<dbReference type="GO" id="GO:0000105">
    <property type="term" value="P:L-histidine biosynthetic process"/>
    <property type="evidence" value="ECO:0007669"/>
    <property type="project" value="UniProtKB-UniRule"/>
</dbReference>
<accession>A0A6I2GKC4</accession>
<dbReference type="EMBL" id="WJQS01000008">
    <property type="protein sequence ID" value="MRI85971.1"/>
    <property type="molecule type" value="Genomic_DNA"/>
</dbReference>
<keyword evidence="4 8" id="KW-0028">Amino-acid biosynthesis</keyword>
<dbReference type="Gene3D" id="3.20.20.140">
    <property type="entry name" value="Metal-dependent hydrolases"/>
    <property type="match status" value="1"/>
</dbReference>
<dbReference type="InterPro" id="IPR016195">
    <property type="entry name" value="Pol/histidinol_Pase-like"/>
</dbReference>
<evidence type="ECO:0000313" key="11">
    <source>
        <dbReference type="Proteomes" id="UP000430975"/>
    </source>
</evidence>
<dbReference type="GO" id="GO:0004401">
    <property type="term" value="F:histidinol-phosphatase activity"/>
    <property type="evidence" value="ECO:0007669"/>
    <property type="project" value="UniProtKB-UniRule"/>
</dbReference>
<protein>
    <recommendedName>
        <fullName evidence="3 8">Histidinol-phosphatase</fullName>
        <shortName evidence="8">HolPase</shortName>
        <ecNumber evidence="3 8">3.1.3.15</ecNumber>
    </recommendedName>
</protein>
<evidence type="ECO:0000256" key="5">
    <source>
        <dbReference type="ARBA" id="ARBA00022801"/>
    </source>
</evidence>
<dbReference type="UniPathway" id="UPA00031">
    <property type="reaction ID" value="UER00013"/>
</dbReference>
<dbReference type="EC" id="3.1.3.15" evidence="3 8"/>